<name>A0A4V4HE53_DENBC</name>
<sequence length="127" mass="14865">MSSWCWFNHLAACRFIDFEETRSDESRKTTGARLTDVFADHVRKADTETALYKRTRTHRTTIPKSIYTEEIDCNRNIVINQAISVSREWDNCFYWNPPGIMKPALHHDKTAVIDQAISASREWDNNQ</sequence>
<dbReference type="Proteomes" id="UP000297245">
    <property type="component" value="Unassembled WGS sequence"/>
</dbReference>
<dbReference type="EMBL" id="ML179354">
    <property type="protein sequence ID" value="THU89855.1"/>
    <property type="molecule type" value="Genomic_DNA"/>
</dbReference>
<accession>A0A4V4HE53</accession>
<dbReference type="AlphaFoldDB" id="A0A4V4HE53"/>
<reference evidence="1 2" key="1">
    <citation type="journal article" date="2019" name="Nat. Ecol. Evol.">
        <title>Megaphylogeny resolves global patterns of mushroom evolution.</title>
        <authorList>
            <person name="Varga T."/>
            <person name="Krizsan K."/>
            <person name="Foldi C."/>
            <person name="Dima B."/>
            <person name="Sanchez-Garcia M."/>
            <person name="Sanchez-Ramirez S."/>
            <person name="Szollosi G.J."/>
            <person name="Szarkandi J.G."/>
            <person name="Papp V."/>
            <person name="Albert L."/>
            <person name="Andreopoulos W."/>
            <person name="Angelini C."/>
            <person name="Antonin V."/>
            <person name="Barry K.W."/>
            <person name="Bougher N.L."/>
            <person name="Buchanan P."/>
            <person name="Buyck B."/>
            <person name="Bense V."/>
            <person name="Catcheside P."/>
            <person name="Chovatia M."/>
            <person name="Cooper J."/>
            <person name="Damon W."/>
            <person name="Desjardin D."/>
            <person name="Finy P."/>
            <person name="Geml J."/>
            <person name="Haridas S."/>
            <person name="Hughes K."/>
            <person name="Justo A."/>
            <person name="Karasinski D."/>
            <person name="Kautmanova I."/>
            <person name="Kiss B."/>
            <person name="Kocsube S."/>
            <person name="Kotiranta H."/>
            <person name="LaButti K.M."/>
            <person name="Lechner B.E."/>
            <person name="Liimatainen K."/>
            <person name="Lipzen A."/>
            <person name="Lukacs Z."/>
            <person name="Mihaltcheva S."/>
            <person name="Morgado L.N."/>
            <person name="Niskanen T."/>
            <person name="Noordeloos M.E."/>
            <person name="Ohm R.A."/>
            <person name="Ortiz-Santana B."/>
            <person name="Ovrebo C."/>
            <person name="Racz N."/>
            <person name="Riley R."/>
            <person name="Savchenko A."/>
            <person name="Shiryaev A."/>
            <person name="Soop K."/>
            <person name="Spirin V."/>
            <person name="Szebenyi C."/>
            <person name="Tomsovsky M."/>
            <person name="Tulloss R.E."/>
            <person name="Uehling J."/>
            <person name="Grigoriev I.V."/>
            <person name="Vagvolgyi C."/>
            <person name="Papp T."/>
            <person name="Martin F.M."/>
            <person name="Miettinen O."/>
            <person name="Hibbett D.S."/>
            <person name="Nagy L.G."/>
        </authorList>
    </citation>
    <scope>NUCLEOTIDE SEQUENCE [LARGE SCALE GENOMIC DNA]</scope>
    <source>
        <strain evidence="1 2">CBS 962.96</strain>
    </source>
</reference>
<keyword evidence="2" id="KW-1185">Reference proteome</keyword>
<evidence type="ECO:0000313" key="2">
    <source>
        <dbReference type="Proteomes" id="UP000297245"/>
    </source>
</evidence>
<organism evidence="1 2">
    <name type="scientific">Dendrothele bispora (strain CBS 962.96)</name>
    <dbReference type="NCBI Taxonomy" id="1314807"/>
    <lineage>
        <taxon>Eukaryota</taxon>
        <taxon>Fungi</taxon>
        <taxon>Dikarya</taxon>
        <taxon>Basidiomycota</taxon>
        <taxon>Agaricomycotina</taxon>
        <taxon>Agaricomycetes</taxon>
        <taxon>Agaricomycetidae</taxon>
        <taxon>Agaricales</taxon>
        <taxon>Agaricales incertae sedis</taxon>
        <taxon>Dendrothele</taxon>
    </lineage>
</organism>
<proteinExistence type="predicted"/>
<protein>
    <submittedName>
        <fullName evidence="1">Uncharacterized protein</fullName>
    </submittedName>
</protein>
<gene>
    <name evidence="1" type="ORF">K435DRAFT_864874</name>
</gene>
<evidence type="ECO:0000313" key="1">
    <source>
        <dbReference type="EMBL" id="THU89855.1"/>
    </source>
</evidence>